<evidence type="ECO:0000259" key="2">
    <source>
        <dbReference type="Pfam" id="PF01757"/>
    </source>
</evidence>
<name>A0A8J3YYW5_9ACTN</name>
<feature type="transmembrane region" description="Helical" evidence="1">
    <location>
        <begin position="114"/>
        <end position="135"/>
    </location>
</feature>
<keyword evidence="1" id="KW-0812">Transmembrane</keyword>
<dbReference type="InterPro" id="IPR002656">
    <property type="entry name" value="Acyl_transf_3_dom"/>
</dbReference>
<feature type="transmembrane region" description="Helical" evidence="1">
    <location>
        <begin position="284"/>
        <end position="303"/>
    </location>
</feature>
<keyword evidence="1" id="KW-0472">Membrane</keyword>
<feature type="transmembrane region" description="Helical" evidence="1">
    <location>
        <begin position="196"/>
        <end position="214"/>
    </location>
</feature>
<feature type="transmembrane region" description="Helical" evidence="1">
    <location>
        <begin position="254"/>
        <end position="278"/>
    </location>
</feature>
<feature type="domain" description="Acyltransferase 3" evidence="2">
    <location>
        <begin position="4"/>
        <end position="300"/>
    </location>
</feature>
<dbReference type="AlphaFoldDB" id="A0A8J3YYW5"/>
<reference evidence="3" key="1">
    <citation type="submission" date="2021-01" db="EMBL/GenBank/DDBJ databases">
        <title>Whole genome shotgun sequence of Virgisporangium aliadipatigenens NBRC 105644.</title>
        <authorList>
            <person name="Komaki H."/>
            <person name="Tamura T."/>
        </authorList>
    </citation>
    <scope>NUCLEOTIDE SEQUENCE</scope>
    <source>
        <strain evidence="3">NBRC 105644</strain>
    </source>
</reference>
<feature type="transmembrane region" description="Helical" evidence="1">
    <location>
        <begin position="66"/>
        <end position="86"/>
    </location>
</feature>
<dbReference type="GO" id="GO:0016747">
    <property type="term" value="F:acyltransferase activity, transferring groups other than amino-acyl groups"/>
    <property type="evidence" value="ECO:0007669"/>
    <property type="project" value="InterPro"/>
</dbReference>
<feature type="transmembrane region" description="Helical" evidence="1">
    <location>
        <begin position="25"/>
        <end position="45"/>
    </location>
</feature>
<dbReference type="RefSeq" id="WP_203905688.1">
    <property type="nucleotide sequence ID" value="NZ_BOPF01000072.1"/>
</dbReference>
<sequence>MRDRYLDLLRAIAVGRVLVYHVYGWAWLTFAMPAMGVMFAIAGSLTAASLARSPASAVVGGRLRRLLPPLWLLGAVALPVMAFGGWRPDWRVVWWVLPLGDPVGSDDGLPYWEVLWYLRAYLWFLLLSPVLFRLYRRAPWPTVALPLVLLVAVRTSGFALPGAADNVQWDLLTYGACWVAGFAHRDGRLAALPRPALAAVVVLLSGGTVGWLLIEPVPSQGDLDSVPGAQALWSLAFVLVILRRRPAVAASPVLRWVNTHAVTIYLWHNPMIFVAGLIPVASGWTLPLTVALTGVAVLVAGPVERAAARWSRASPAPVYANR</sequence>
<organism evidence="3 4">
    <name type="scientific">Virgisporangium aliadipatigenens</name>
    <dbReference type="NCBI Taxonomy" id="741659"/>
    <lineage>
        <taxon>Bacteria</taxon>
        <taxon>Bacillati</taxon>
        <taxon>Actinomycetota</taxon>
        <taxon>Actinomycetes</taxon>
        <taxon>Micromonosporales</taxon>
        <taxon>Micromonosporaceae</taxon>
        <taxon>Virgisporangium</taxon>
    </lineage>
</organism>
<dbReference type="EMBL" id="BOPF01000072">
    <property type="protein sequence ID" value="GIJ52290.1"/>
    <property type="molecule type" value="Genomic_DNA"/>
</dbReference>
<dbReference type="Proteomes" id="UP000619260">
    <property type="component" value="Unassembled WGS sequence"/>
</dbReference>
<evidence type="ECO:0000313" key="4">
    <source>
        <dbReference type="Proteomes" id="UP000619260"/>
    </source>
</evidence>
<proteinExistence type="predicted"/>
<dbReference type="Pfam" id="PF01757">
    <property type="entry name" value="Acyl_transf_3"/>
    <property type="match status" value="1"/>
</dbReference>
<evidence type="ECO:0000313" key="3">
    <source>
        <dbReference type="EMBL" id="GIJ52290.1"/>
    </source>
</evidence>
<evidence type="ECO:0000256" key="1">
    <source>
        <dbReference type="SAM" id="Phobius"/>
    </source>
</evidence>
<protein>
    <submittedName>
        <fullName evidence="3">Membrane protein</fullName>
    </submittedName>
</protein>
<keyword evidence="1" id="KW-1133">Transmembrane helix</keyword>
<comment type="caution">
    <text evidence="3">The sequence shown here is derived from an EMBL/GenBank/DDBJ whole genome shotgun (WGS) entry which is preliminary data.</text>
</comment>
<accession>A0A8J3YYW5</accession>
<keyword evidence="4" id="KW-1185">Reference proteome</keyword>
<feature type="transmembrane region" description="Helical" evidence="1">
    <location>
        <begin position="226"/>
        <end position="242"/>
    </location>
</feature>
<gene>
    <name evidence="3" type="ORF">Val02_91760</name>
</gene>